<name>X1C377_9ZZZZ</name>
<protein>
    <submittedName>
        <fullName evidence="2">Uncharacterized protein</fullName>
    </submittedName>
</protein>
<feature type="non-terminal residue" evidence="2">
    <location>
        <position position="1"/>
    </location>
</feature>
<reference evidence="2" key="1">
    <citation type="journal article" date="2014" name="Front. Microbiol.">
        <title>High frequency of phylogenetically diverse reductive dehalogenase-homologous genes in deep subseafloor sedimentary metagenomes.</title>
        <authorList>
            <person name="Kawai M."/>
            <person name="Futagami T."/>
            <person name="Toyoda A."/>
            <person name="Takaki Y."/>
            <person name="Nishi S."/>
            <person name="Hori S."/>
            <person name="Arai W."/>
            <person name="Tsubouchi T."/>
            <person name="Morono Y."/>
            <person name="Uchiyama I."/>
            <person name="Ito T."/>
            <person name="Fujiyama A."/>
            <person name="Inagaki F."/>
            <person name="Takami H."/>
        </authorList>
    </citation>
    <scope>NUCLEOTIDE SEQUENCE</scope>
    <source>
        <strain evidence="2">Expedition CK06-06</strain>
    </source>
</reference>
<keyword evidence="1" id="KW-0812">Transmembrane</keyword>
<keyword evidence="1" id="KW-0472">Membrane</keyword>
<organism evidence="2">
    <name type="scientific">marine sediment metagenome</name>
    <dbReference type="NCBI Taxonomy" id="412755"/>
    <lineage>
        <taxon>unclassified sequences</taxon>
        <taxon>metagenomes</taxon>
        <taxon>ecological metagenomes</taxon>
    </lineage>
</organism>
<accession>X1C377</accession>
<feature type="transmembrane region" description="Helical" evidence="1">
    <location>
        <begin position="18"/>
        <end position="35"/>
    </location>
</feature>
<sequence>AGAVISTYAAAAKTLQTFGWPMAIPFMAAAIAAGLKQVAMIKAQEIPSAETGGIAATEGIYHLHPGELITPAQAINTYNQQNEGANVQLNFYAPIITATGLTDRDMDEAAEYFLEKVKDEFGRYGGKLNG</sequence>
<keyword evidence="1" id="KW-1133">Transmembrane helix</keyword>
<proteinExistence type="predicted"/>
<dbReference type="AlphaFoldDB" id="X1C377"/>
<evidence type="ECO:0000256" key="1">
    <source>
        <dbReference type="SAM" id="Phobius"/>
    </source>
</evidence>
<comment type="caution">
    <text evidence="2">The sequence shown here is derived from an EMBL/GenBank/DDBJ whole genome shotgun (WGS) entry which is preliminary data.</text>
</comment>
<dbReference type="EMBL" id="BART01018254">
    <property type="protein sequence ID" value="GAG87822.1"/>
    <property type="molecule type" value="Genomic_DNA"/>
</dbReference>
<gene>
    <name evidence="2" type="ORF">S01H4_34493</name>
</gene>
<evidence type="ECO:0000313" key="2">
    <source>
        <dbReference type="EMBL" id="GAG87822.1"/>
    </source>
</evidence>